<evidence type="ECO:0000313" key="5">
    <source>
        <dbReference type="Proteomes" id="UP000239560"/>
    </source>
</evidence>
<organism evidence="4 5">
    <name type="scientific">Rhodotorula toruloides</name>
    <name type="common">Yeast</name>
    <name type="synonym">Rhodosporidium toruloides</name>
    <dbReference type="NCBI Taxonomy" id="5286"/>
    <lineage>
        <taxon>Eukaryota</taxon>
        <taxon>Fungi</taxon>
        <taxon>Dikarya</taxon>
        <taxon>Basidiomycota</taxon>
        <taxon>Pucciniomycotina</taxon>
        <taxon>Microbotryomycetes</taxon>
        <taxon>Sporidiobolales</taxon>
        <taxon>Sporidiobolaceae</taxon>
        <taxon>Rhodotorula</taxon>
    </lineage>
</organism>
<dbReference type="InterPro" id="IPR000555">
    <property type="entry name" value="JAMM/MPN+_dom"/>
</dbReference>
<evidence type="ECO:0000256" key="1">
    <source>
        <dbReference type="SAM" id="MobiDB-lite"/>
    </source>
</evidence>
<dbReference type="AlphaFoldDB" id="A0A2T0AIA5"/>
<dbReference type="GO" id="GO:0005852">
    <property type="term" value="C:eukaryotic translation initiation factor 3 complex"/>
    <property type="evidence" value="ECO:0007669"/>
    <property type="project" value="InterPro"/>
</dbReference>
<accession>A0A2T0AIA5</accession>
<dbReference type="Proteomes" id="UP000239560">
    <property type="component" value="Unassembled WGS sequence"/>
</dbReference>
<dbReference type="GO" id="GO:0003743">
    <property type="term" value="F:translation initiation factor activity"/>
    <property type="evidence" value="ECO:0007669"/>
    <property type="project" value="InterPro"/>
</dbReference>
<evidence type="ECO:0000259" key="3">
    <source>
        <dbReference type="Pfam" id="PF19445"/>
    </source>
</evidence>
<protein>
    <recommendedName>
        <fullName evidence="6">EIF3h</fullName>
    </recommendedName>
</protein>
<feature type="domain" description="eIF3h C-terminal" evidence="3">
    <location>
        <begin position="225"/>
        <end position="290"/>
    </location>
</feature>
<dbReference type="EMBL" id="LCTV02000001">
    <property type="protein sequence ID" value="PRQ77733.1"/>
    <property type="molecule type" value="Genomic_DNA"/>
</dbReference>
<dbReference type="Pfam" id="PF01398">
    <property type="entry name" value="JAB"/>
    <property type="match status" value="1"/>
</dbReference>
<reference evidence="4 5" key="1">
    <citation type="journal article" date="2018" name="Elife">
        <title>Functional genomics of lipid metabolism in the oleaginous yeast Rhodosporidium toruloides.</title>
        <authorList>
            <person name="Coradetti S.T."/>
            <person name="Pinel D."/>
            <person name="Geiselman G."/>
            <person name="Ito M."/>
            <person name="Mondo S."/>
            <person name="Reilly M.C."/>
            <person name="Cheng Y.F."/>
            <person name="Bauer S."/>
            <person name="Grigoriev I."/>
            <person name="Gladden J.M."/>
            <person name="Simmons B.A."/>
            <person name="Brem R."/>
            <person name="Arkin A.P."/>
            <person name="Skerker J.M."/>
        </authorList>
    </citation>
    <scope>NUCLEOTIDE SEQUENCE [LARGE SCALE GENOMIC DNA]</scope>
    <source>
        <strain evidence="4 5">NBRC 0880</strain>
    </source>
</reference>
<evidence type="ECO:0008006" key="6">
    <source>
        <dbReference type="Google" id="ProtNLM"/>
    </source>
</evidence>
<dbReference type="OrthoDB" id="10265695at2759"/>
<comment type="caution">
    <text evidence="4">The sequence shown here is derived from an EMBL/GenBank/DDBJ whole genome shotgun (WGS) entry which is preliminary data.</text>
</comment>
<dbReference type="CDD" id="cd08065">
    <property type="entry name" value="MPN_eIF3h"/>
    <property type="match status" value="1"/>
</dbReference>
<dbReference type="InterPro" id="IPR045810">
    <property type="entry name" value="eIF3h_C"/>
</dbReference>
<feature type="domain" description="JAB1/MPN/MOV34 metalloenzyme" evidence="2">
    <location>
        <begin position="45"/>
        <end position="158"/>
    </location>
</feature>
<dbReference type="Gene3D" id="3.40.140.10">
    <property type="entry name" value="Cytidine Deaminase, domain 2"/>
    <property type="match status" value="1"/>
</dbReference>
<dbReference type="InterPro" id="IPR027524">
    <property type="entry name" value="eIF3h"/>
</dbReference>
<feature type="region of interest" description="Disordered" evidence="1">
    <location>
        <begin position="1"/>
        <end position="30"/>
    </location>
</feature>
<dbReference type="GO" id="GO:0008237">
    <property type="term" value="F:metallopeptidase activity"/>
    <property type="evidence" value="ECO:0007669"/>
    <property type="project" value="InterPro"/>
</dbReference>
<evidence type="ECO:0000259" key="2">
    <source>
        <dbReference type="Pfam" id="PF01398"/>
    </source>
</evidence>
<sequence length="417" mass="43275">MSTAKTLASIAAPAPEVVDEPQVQPKHESKRQKALLDAGLAETRVERVRVDGLALMKIIKHSRESHAVNPAPANTSNATVTFSPAVGQLFGIDSNGTLEVSNAFGLPAGTFGGPPSDGQDESKGVKAATKYTQQLVSRMSDLNADASVVGFYTSTNNGQILATGGFIEALVGAQLSGGGVGSLQRAQPVNRAGVVGQKGPVQLPSGEANKSGKGIALVYDIASATQGAVGLKAYRLSQAFSDAYRSGKFDTASLIQHKLVPTNILEELPVTVHSSALLTAFLSTLTAPTTSSPTSPLSTPHFLPPLALLPPPHLSTLSFQARQLARDRTRLEATHPAVAKRRLENEQRAREGLPPLPMTDEEIRAGLKEPSRLETMCALAAVEGAAKSLSEATGTAIARAYGAKAGVEGAEPASATA</sequence>
<dbReference type="Pfam" id="PF19445">
    <property type="entry name" value="eIF3h_C"/>
    <property type="match status" value="1"/>
</dbReference>
<proteinExistence type="predicted"/>
<name>A0A2T0AIA5_RHOTO</name>
<evidence type="ECO:0000313" key="4">
    <source>
        <dbReference type="EMBL" id="PRQ77733.1"/>
    </source>
</evidence>
<gene>
    <name evidence="4" type="ORF">AAT19DRAFT_8801</name>
</gene>